<name>A0A022PZX8_ERYGU</name>
<organism evidence="2 3">
    <name type="scientific">Erythranthe guttata</name>
    <name type="common">Yellow monkey flower</name>
    <name type="synonym">Mimulus guttatus</name>
    <dbReference type="NCBI Taxonomy" id="4155"/>
    <lineage>
        <taxon>Eukaryota</taxon>
        <taxon>Viridiplantae</taxon>
        <taxon>Streptophyta</taxon>
        <taxon>Embryophyta</taxon>
        <taxon>Tracheophyta</taxon>
        <taxon>Spermatophyta</taxon>
        <taxon>Magnoliopsida</taxon>
        <taxon>eudicotyledons</taxon>
        <taxon>Gunneridae</taxon>
        <taxon>Pentapetalae</taxon>
        <taxon>asterids</taxon>
        <taxon>lamiids</taxon>
        <taxon>Lamiales</taxon>
        <taxon>Phrymaceae</taxon>
        <taxon>Erythranthe</taxon>
    </lineage>
</organism>
<protein>
    <submittedName>
        <fullName evidence="2">Uncharacterized protein</fullName>
    </submittedName>
</protein>
<feature type="region of interest" description="Disordered" evidence="1">
    <location>
        <begin position="59"/>
        <end position="101"/>
    </location>
</feature>
<evidence type="ECO:0000313" key="3">
    <source>
        <dbReference type="Proteomes" id="UP000030748"/>
    </source>
</evidence>
<evidence type="ECO:0000313" key="2">
    <source>
        <dbReference type="EMBL" id="EYU19815.1"/>
    </source>
</evidence>
<dbReference type="PhylomeDB" id="A0A022PZX8"/>
<dbReference type="EMBL" id="KI632289">
    <property type="protein sequence ID" value="EYU19815.1"/>
    <property type="molecule type" value="Genomic_DNA"/>
</dbReference>
<keyword evidence="3" id="KW-1185">Reference proteome</keyword>
<dbReference type="eggNOG" id="ENOG502STB7">
    <property type="taxonomic scope" value="Eukaryota"/>
</dbReference>
<gene>
    <name evidence="2" type="ORF">MIMGU_mgv1a022370mg</name>
</gene>
<dbReference type="Proteomes" id="UP000030748">
    <property type="component" value="Unassembled WGS sequence"/>
</dbReference>
<dbReference type="OrthoDB" id="696504at2759"/>
<reference evidence="2 3" key="1">
    <citation type="journal article" date="2013" name="Proc. Natl. Acad. Sci. U.S.A.">
        <title>Fine-scale variation in meiotic recombination in Mimulus inferred from population shotgun sequencing.</title>
        <authorList>
            <person name="Hellsten U."/>
            <person name="Wright K.M."/>
            <person name="Jenkins J."/>
            <person name="Shu S."/>
            <person name="Yuan Y."/>
            <person name="Wessler S.R."/>
            <person name="Schmutz J."/>
            <person name="Willis J.H."/>
            <person name="Rokhsar D.S."/>
        </authorList>
    </citation>
    <scope>NUCLEOTIDE SEQUENCE [LARGE SCALE GENOMIC DNA]</scope>
    <source>
        <strain evidence="3">cv. DUN x IM62</strain>
    </source>
</reference>
<sequence length="159" mass="17979">MDYAESKLLDPLETNLSDLPPESFWVPIENEQDWFDRNAVMLQRKTSLKLGFNRTFTSISSHRSSDAPKSARPSVFGLPKSQKPSGLDGAPPEKKPGGFLFRSRSEPGWKSMVLLAEPVSPRVSCTGRVRFKTADGRKTRFSRLFSSLFRTRSQKNREA</sequence>
<dbReference type="KEGG" id="egt:105977329"/>
<evidence type="ECO:0000256" key="1">
    <source>
        <dbReference type="SAM" id="MobiDB-lite"/>
    </source>
</evidence>
<accession>A0A022PZX8</accession>
<proteinExistence type="predicted"/>
<dbReference type="PANTHER" id="PTHR34120:SF15">
    <property type="entry name" value="CALCIUM_CALMODULIN PROTEIN KINASE"/>
    <property type="match status" value="1"/>
</dbReference>
<dbReference type="AlphaFoldDB" id="A0A022PZX8"/>
<dbReference type="PANTHER" id="PTHR34120">
    <property type="entry name" value="EXPRESSED PROTEIN"/>
    <property type="match status" value="1"/>
</dbReference>